<evidence type="ECO:0000256" key="1">
    <source>
        <dbReference type="ARBA" id="ARBA00022737"/>
    </source>
</evidence>
<dbReference type="Proteomes" id="UP001196413">
    <property type="component" value="Unassembled WGS sequence"/>
</dbReference>
<dbReference type="InterPro" id="IPR011992">
    <property type="entry name" value="EF-hand-dom_pair"/>
</dbReference>
<evidence type="ECO:0000313" key="2">
    <source>
        <dbReference type="EMBL" id="KAJ1368134.1"/>
    </source>
</evidence>
<reference evidence="2" key="1">
    <citation type="submission" date="2021-06" db="EMBL/GenBank/DDBJ databases">
        <title>Parelaphostrongylus tenuis whole genome reference sequence.</title>
        <authorList>
            <person name="Garwood T.J."/>
            <person name="Larsen P.A."/>
            <person name="Fountain-Jones N.M."/>
            <person name="Garbe J.R."/>
            <person name="Macchietto M.G."/>
            <person name="Kania S.A."/>
            <person name="Gerhold R.W."/>
            <person name="Richards J.E."/>
            <person name="Wolf T.M."/>
        </authorList>
    </citation>
    <scope>NUCLEOTIDE SEQUENCE</scope>
    <source>
        <strain evidence="2">MNPRO001-30</strain>
        <tissue evidence="2">Meninges</tissue>
    </source>
</reference>
<dbReference type="InterPro" id="IPR050403">
    <property type="entry name" value="Myosin_RLC"/>
</dbReference>
<dbReference type="AlphaFoldDB" id="A0AAD5WFA9"/>
<name>A0AAD5WFA9_PARTN</name>
<dbReference type="SUPFAM" id="SSF47473">
    <property type="entry name" value="EF-hand"/>
    <property type="match status" value="1"/>
</dbReference>
<accession>A0AAD5WFA9</accession>
<dbReference type="PANTHER" id="PTHR23049">
    <property type="entry name" value="MYOSIN REGULATORY LIGHT CHAIN 2"/>
    <property type="match status" value="1"/>
</dbReference>
<dbReference type="Gene3D" id="1.10.238.10">
    <property type="entry name" value="EF-hand"/>
    <property type="match status" value="1"/>
</dbReference>
<organism evidence="2 3">
    <name type="scientific">Parelaphostrongylus tenuis</name>
    <name type="common">Meningeal worm</name>
    <dbReference type="NCBI Taxonomy" id="148309"/>
    <lineage>
        <taxon>Eukaryota</taxon>
        <taxon>Metazoa</taxon>
        <taxon>Ecdysozoa</taxon>
        <taxon>Nematoda</taxon>
        <taxon>Chromadorea</taxon>
        <taxon>Rhabditida</taxon>
        <taxon>Rhabditina</taxon>
        <taxon>Rhabditomorpha</taxon>
        <taxon>Strongyloidea</taxon>
        <taxon>Metastrongylidae</taxon>
        <taxon>Parelaphostrongylus</taxon>
    </lineage>
</organism>
<dbReference type="EMBL" id="JAHQIW010006092">
    <property type="protein sequence ID" value="KAJ1368134.1"/>
    <property type="molecule type" value="Genomic_DNA"/>
</dbReference>
<keyword evidence="1" id="KW-0677">Repeat</keyword>
<keyword evidence="3" id="KW-1185">Reference proteome</keyword>
<comment type="caution">
    <text evidence="2">The sequence shown here is derived from an EMBL/GenBank/DDBJ whole genome shotgun (WGS) entry which is preliminary data.</text>
</comment>
<protein>
    <submittedName>
        <fullName evidence="2">Uncharacterized protein</fullName>
    </submittedName>
</protein>
<gene>
    <name evidence="2" type="ORF">KIN20_029203</name>
</gene>
<evidence type="ECO:0000313" key="3">
    <source>
        <dbReference type="Proteomes" id="UP001196413"/>
    </source>
</evidence>
<sequence length="146" mass="16753">MEFFTQKQIDEIRECFNFYTIDGIVHSVPQLRCILRSLGYSPIASKIVAYFEKTKHPLNFASFLEIAKEEHNSCDELTEITKALKGLYRDRMLSMPINEFRSILTSIGERMSQQEIDNLLEQVSIGGVVPHQKLSSTFQCSQSISK</sequence>
<proteinExistence type="predicted"/>